<dbReference type="InterPro" id="IPR008978">
    <property type="entry name" value="HSP20-like_chaperone"/>
</dbReference>
<comment type="similarity">
    <text evidence="2 3">Belongs to the small heat shock protein (HSP20) family.</text>
</comment>
<dbReference type="PANTHER" id="PTHR11527">
    <property type="entry name" value="HEAT-SHOCK PROTEIN 20 FAMILY MEMBER"/>
    <property type="match status" value="1"/>
</dbReference>
<evidence type="ECO:0000256" key="3">
    <source>
        <dbReference type="RuleBase" id="RU003616"/>
    </source>
</evidence>
<dbReference type="OrthoDB" id="5511210at2759"/>
<dbReference type="PROSITE" id="PS01031">
    <property type="entry name" value="SHSP"/>
    <property type="match status" value="1"/>
</dbReference>
<evidence type="ECO:0000256" key="1">
    <source>
        <dbReference type="ARBA" id="ARBA00023016"/>
    </source>
</evidence>
<dbReference type="InterPro" id="IPR031107">
    <property type="entry name" value="Small_HSP"/>
</dbReference>
<name>A0A7I8LHK1_SPIIN</name>
<evidence type="ECO:0000313" key="6">
    <source>
        <dbReference type="Proteomes" id="UP000663760"/>
    </source>
</evidence>
<gene>
    <name evidence="5" type="ORF">SI8410_16020205</name>
</gene>
<dbReference type="InterPro" id="IPR002068">
    <property type="entry name" value="A-crystallin/Hsp20_dom"/>
</dbReference>
<organism evidence="5 6">
    <name type="scientific">Spirodela intermedia</name>
    <name type="common">Intermediate duckweed</name>
    <dbReference type="NCBI Taxonomy" id="51605"/>
    <lineage>
        <taxon>Eukaryota</taxon>
        <taxon>Viridiplantae</taxon>
        <taxon>Streptophyta</taxon>
        <taxon>Embryophyta</taxon>
        <taxon>Tracheophyta</taxon>
        <taxon>Spermatophyta</taxon>
        <taxon>Magnoliopsida</taxon>
        <taxon>Liliopsida</taxon>
        <taxon>Araceae</taxon>
        <taxon>Lemnoideae</taxon>
        <taxon>Spirodela</taxon>
    </lineage>
</organism>
<evidence type="ECO:0000259" key="4">
    <source>
        <dbReference type="PROSITE" id="PS01031"/>
    </source>
</evidence>
<keyword evidence="1" id="KW-0346">Stress response</keyword>
<feature type="domain" description="SHSP" evidence="4">
    <location>
        <begin position="33"/>
        <end position="143"/>
    </location>
</feature>
<dbReference type="AlphaFoldDB" id="A0A7I8LHK1"/>
<evidence type="ECO:0000256" key="2">
    <source>
        <dbReference type="PROSITE-ProRule" id="PRU00285"/>
    </source>
</evidence>
<dbReference type="Proteomes" id="UP000663760">
    <property type="component" value="Chromosome 16"/>
</dbReference>
<dbReference type="SUPFAM" id="SSF49764">
    <property type="entry name" value="HSP20-like chaperones"/>
    <property type="match status" value="1"/>
</dbReference>
<dbReference type="Gene3D" id="2.60.40.790">
    <property type="match status" value="1"/>
</dbReference>
<keyword evidence="6" id="KW-1185">Reference proteome</keyword>
<accession>A0A7I8LHK1</accession>
<sequence>MIPALFKRHTINIFDPFSLDVWDPLQGFPFSNNDNSLFLLHRGLKGDPKAHVFTTNLPRVKKEAMKEGCILQIIGQRSKEKEQKNNRWHHIERNNGGFMRQFHLTKNAKADLIRASMENGVLTMTVPKEEVKKLEVMSIEISS</sequence>
<evidence type="ECO:0000313" key="5">
    <source>
        <dbReference type="EMBL" id="CAA7409527.1"/>
    </source>
</evidence>
<proteinExistence type="inferred from homology"/>
<reference evidence="5" key="1">
    <citation type="submission" date="2020-02" db="EMBL/GenBank/DDBJ databases">
        <authorList>
            <person name="Scholz U."/>
            <person name="Mascher M."/>
            <person name="Fiebig A."/>
        </authorList>
    </citation>
    <scope>NUCLEOTIDE SEQUENCE</scope>
</reference>
<dbReference type="Pfam" id="PF00011">
    <property type="entry name" value="HSP20"/>
    <property type="match status" value="1"/>
</dbReference>
<dbReference type="EMBL" id="LR746279">
    <property type="protein sequence ID" value="CAA7409527.1"/>
    <property type="molecule type" value="Genomic_DNA"/>
</dbReference>
<protein>
    <recommendedName>
        <fullName evidence="4">SHSP domain-containing protein</fullName>
    </recommendedName>
</protein>